<keyword evidence="3" id="KW-0597">Phosphoprotein</keyword>
<dbReference type="InterPro" id="IPR004358">
    <property type="entry name" value="Sig_transdc_His_kin-like_C"/>
</dbReference>
<dbReference type="Gene3D" id="3.30.565.10">
    <property type="entry name" value="Histidine kinase-like ATPase, C-terminal domain"/>
    <property type="match status" value="1"/>
</dbReference>
<keyword evidence="5" id="KW-0547">Nucleotide-binding</keyword>
<dbReference type="SUPFAM" id="SSF109604">
    <property type="entry name" value="HD-domain/PDEase-like"/>
    <property type="match status" value="1"/>
</dbReference>
<evidence type="ECO:0000256" key="2">
    <source>
        <dbReference type="ARBA" id="ARBA00012438"/>
    </source>
</evidence>
<keyword evidence="10" id="KW-1185">Reference proteome</keyword>
<dbReference type="OrthoDB" id="9797768at2"/>
<keyword evidence="7" id="KW-0067">ATP-binding</keyword>
<protein>
    <recommendedName>
        <fullName evidence="2">histidine kinase</fullName>
        <ecNumber evidence="2">2.7.13.3</ecNumber>
    </recommendedName>
</protein>
<dbReference type="EC" id="2.7.13.3" evidence="2"/>
<proteinExistence type="predicted"/>
<evidence type="ECO:0000313" key="10">
    <source>
        <dbReference type="Proteomes" id="UP000295129"/>
    </source>
</evidence>
<comment type="catalytic activity">
    <reaction evidence="1">
        <text>ATP + protein L-histidine = ADP + protein N-phospho-L-histidine.</text>
        <dbReference type="EC" id="2.7.13.3"/>
    </reaction>
</comment>
<feature type="domain" description="Histidine kinase" evidence="8">
    <location>
        <begin position="449"/>
        <end position="662"/>
    </location>
</feature>
<dbReference type="SMART" id="SM00387">
    <property type="entry name" value="HATPase_c"/>
    <property type="match status" value="1"/>
</dbReference>
<dbReference type="AlphaFoldDB" id="A0A4R6E6I3"/>
<evidence type="ECO:0000256" key="4">
    <source>
        <dbReference type="ARBA" id="ARBA00022679"/>
    </source>
</evidence>
<evidence type="ECO:0000256" key="1">
    <source>
        <dbReference type="ARBA" id="ARBA00000085"/>
    </source>
</evidence>
<keyword evidence="6 9" id="KW-0418">Kinase</keyword>
<dbReference type="CDD" id="cd00082">
    <property type="entry name" value="HisKA"/>
    <property type="match status" value="1"/>
</dbReference>
<dbReference type="Gene3D" id="1.10.3210.10">
    <property type="entry name" value="Hypothetical protein af1432"/>
    <property type="match status" value="1"/>
</dbReference>
<dbReference type="PANTHER" id="PTHR44936:SF10">
    <property type="entry name" value="SENSOR PROTEIN RSTB"/>
    <property type="match status" value="1"/>
</dbReference>
<dbReference type="EMBL" id="SNVV01000005">
    <property type="protein sequence ID" value="TDN53510.1"/>
    <property type="molecule type" value="Genomic_DNA"/>
</dbReference>
<dbReference type="InterPro" id="IPR050980">
    <property type="entry name" value="2C_sensor_his_kinase"/>
</dbReference>
<dbReference type="Pfam" id="PF02518">
    <property type="entry name" value="HATPase_c"/>
    <property type="match status" value="1"/>
</dbReference>
<dbReference type="PRINTS" id="PR00344">
    <property type="entry name" value="BCTRLSENSOR"/>
</dbReference>
<evidence type="ECO:0000256" key="3">
    <source>
        <dbReference type="ARBA" id="ARBA00022553"/>
    </source>
</evidence>
<organism evidence="9 10">
    <name type="scientific">Azoarcus indigens</name>
    <dbReference type="NCBI Taxonomy" id="29545"/>
    <lineage>
        <taxon>Bacteria</taxon>
        <taxon>Pseudomonadati</taxon>
        <taxon>Pseudomonadota</taxon>
        <taxon>Betaproteobacteria</taxon>
        <taxon>Rhodocyclales</taxon>
        <taxon>Zoogloeaceae</taxon>
        <taxon>Azoarcus</taxon>
    </lineage>
</organism>
<evidence type="ECO:0000259" key="8">
    <source>
        <dbReference type="PROSITE" id="PS50109"/>
    </source>
</evidence>
<accession>A0A4R6E6I3</accession>
<keyword evidence="4" id="KW-0808">Transferase</keyword>
<dbReference type="GO" id="GO:0005886">
    <property type="term" value="C:plasma membrane"/>
    <property type="evidence" value="ECO:0007669"/>
    <property type="project" value="UniProtKB-SubCell"/>
</dbReference>
<comment type="caution">
    <text evidence="9">The sequence shown here is derived from an EMBL/GenBank/DDBJ whole genome shotgun (WGS) entry which is preliminary data.</text>
</comment>
<dbReference type="PANTHER" id="PTHR44936">
    <property type="entry name" value="SENSOR PROTEIN CREC"/>
    <property type="match status" value="1"/>
</dbReference>
<evidence type="ECO:0000256" key="5">
    <source>
        <dbReference type="ARBA" id="ARBA00022741"/>
    </source>
</evidence>
<dbReference type="RefSeq" id="WP_133590159.1">
    <property type="nucleotide sequence ID" value="NZ_SNVV01000005.1"/>
</dbReference>
<reference evidence="9 10" key="1">
    <citation type="submission" date="2019-03" db="EMBL/GenBank/DDBJ databases">
        <title>Genomic Encyclopedia of Type Strains, Phase IV (KMG-IV): sequencing the most valuable type-strain genomes for metagenomic binning, comparative biology and taxonomic classification.</title>
        <authorList>
            <person name="Goeker M."/>
        </authorList>
    </citation>
    <scope>NUCLEOTIDE SEQUENCE [LARGE SCALE GENOMIC DNA]</scope>
    <source>
        <strain evidence="9 10">DSM 12121</strain>
    </source>
</reference>
<gene>
    <name evidence="9" type="ORF">C7389_105185</name>
</gene>
<dbReference type="PROSITE" id="PS50109">
    <property type="entry name" value="HIS_KIN"/>
    <property type="match status" value="1"/>
</dbReference>
<evidence type="ECO:0000256" key="7">
    <source>
        <dbReference type="ARBA" id="ARBA00022840"/>
    </source>
</evidence>
<dbReference type="Proteomes" id="UP000295129">
    <property type="component" value="Unassembled WGS sequence"/>
</dbReference>
<dbReference type="InterPro" id="IPR003661">
    <property type="entry name" value="HisK_dim/P_dom"/>
</dbReference>
<evidence type="ECO:0000313" key="9">
    <source>
        <dbReference type="EMBL" id="TDN53510.1"/>
    </source>
</evidence>
<dbReference type="InterPro" id="IPR005467">
    <property type="entry name" value="His_kinase_dom"/>
</dbReference>
<dbReference type="SUPFAM" id="SSF55874">
    <property type="entry name" value="ATPase domain of HSP90 chaperone/DNA topoisomerase II/histidine kinase"/>
    <property type="match status" value="1"/>
</dbReference>
<dbReference type="GO" id="GO:0000155">
    <property type="term" value="F:phosphorelay sensor kinase activity"/>
    <property type="evidence" value="ECO:0007669"/>
    <property type="project" value="InterPro"/>
</dbReference>
<dbReference type="GO" id="GO:0005524">
    <property type="term" value="F:ATP binding"/>
    <property type="evidence" value="ECO:0007669"/>
    <property type="project" value="UniProtKB-KW"/>
</dbReference>
<dbReference type="InterPro" id="IPR036890">
    <property type="entry name" value="HATPase_C_sf"/>
</dbReference>
<name>A0A4R6E6I3_9RHOO</name>
<evidence type="ECO:0000256" key="6">
    <source>
        <dbReference type="ARBA" id="ARBA00022777"/>
    </source>
</evidence>
<dbReference type="InterPro" id="IPR003594">
    <property type="entry name" value="HATPase_dom"/>
</dbReference>
<sequence length="664" mass="70641">MTPAAPSAFRPQPLPESSATLLRLLAAATPNWPEVAMVAARDPALCLLLLLAAPLVEGELDGGLDLALRQRLSTLGADLLRAWLLGLPQTDDGGDGQRALLVAECALHLALETRYPRPDEAYLGGLWLTPSVLGLGQRGGDSEDPGPLFLADDGRSHLARLVHACGLPDTLADAVELGPLLDEQALAAHPLVRLLKAADSLAGKGWETRGERIASLTGLTTGSLNSLRTDVGYIVSGHAAYPPPAPRLPTLPASAPSIADDPFRSAALHGLVTAAFADQSEEATAARLRIATPLLTGQRQFLLLAAADDGLLHPLLPCAAGTAAARIQELRLREEDESSVIALALRSGRPASYFPAAAAPGRSMADWHIGRWLGRRGFCCLPLPLADGRHAVALLGLDREQELGAAERWLLNELLGAGARAIVGARRIQEQAGAREDALKGRFREHVRRIAHEATNPLTVLKTRLGLMAQNQPEDEALQDEMGLLNAELDRIGNLLRRAGDLPADESELPRCRVGELLQDMRTVYGDALFASRDIHFELRIADGVAPAAMPASALKQVLLNLFRNASEALQPGGRLSVALVGQVSVDGRNCVEIRLIDNGPGLPPERATDLFSPRPSSKGGGHQGVGLSVIRDILVQWKASILCRTQPGSGTSFQVFVPLEQSR</sequence>